<gene>
    <name evidence="1" type="ORF">SDC9_158867</name>
</gene>
<name>A0A645FGE5_9ZZZZ</name>
<protein>
    <submittedName>
        <fullName evidence="1">Uncharacterized protein</fullName>
    </submittedName>
</protein>
<organism evidence="1">
    <name type="scientific">bioreactor metagenome</name>
    <dbReference type="NCBI Taxonomy" id="1076179"/>
    <lineage>
        <taxon>unclassified sequences</taxon>
        <taxon>metagenomes</taxon>
        <taxon>ecological metagenomes</taxon>
    </lineage>
</organism>
<accession>A0A645FGE5</accession>
<sequence length="125" mass="14969">MAIVQEEQAVVKSAIEAKSREELHKARFLEILSDSTTIKYTLGRERAFRWIVSPNTHPVLKVIYNDSLMHIYETPQMVKWWQNNFQKDSIRTQYITFKDEKDRRTLHNTLKLRETFEKRAGSTRR</sequence>
<comment type="caution">
    <text evidence="1">The sequence shown here is derived from an EMBL/GenBank/DDBJ whole genome shotgun (WGS) entry which is preliminary data.</text>
</comment>
<dbReference type="AlphaFoldDB" id="A0A645FGE5"/>
<reference evidence="1" key="1">
    <citation type="submission" date="2019-08" db="EMBL/GenBank/DDBJ databases">
        <authorList>
            <person name="Kucharzyk K."/>
            <person name="Murdoch R.W."/>
            <person name="Higgins S."/>
            <person name="Loffler F."/>
        </authorList>
    </citation>
    <scope>NUCLEOTIDE SEQUENCE</scope>
</reference>
<evidence type="ECO:0000313" key="1">
    <source>
        <dbReference type="EMBL" id="MPN11564.1"/>
    </source>
</evidence>
<dbReference type="EMBL" id="VSSQ01057792">
    <property type="protein sequence ID" value="MPN11564.1"/>
    <property type="molecule type" value="Genomic_DNA"/>
</dbReference>
<proteinExistence type="predicted"/>